<evidence type="ECO:0000313" key="6">
    <source>
        <dbReference type="Proteomes" id="UP000294071"/>
    </source>
</evidence>
<gene>
    <name evidence="5" type="ORF">EUA93_05255</name>
</gene>
<evidence type="ECO:0000256" key="2">
    <source>
        <dbReference type="SAM" id="Phobius"/>
    </source>
</evidence>
<keyword evidence="2" id="KW-0812">Transmembrane</keyword>
<dbReference type="Gene3D" id="2.60.40.2810">
    <property type="match status" value="2"/>
</dbReference>
<accession>A0A4Q2RXF3</accession>
<dbReference type="RefSeq" id="WP_129399174.1">
    <property type="nucleotide sequence ID" value="NZ_SDWT01000001.1"/>
</dbReference>
<dbReference type="Pfam" id="PF19076">
    <property type="entry name" value="CshA_repeat"/>
    <property type="match status" value="9"/>
</dbReference>
<dbReference type="OrthoDB" id="134475at2"/>
<evidence type="ECO:0000313" key="5">
    <source>
        <dbReference type="EMBL" id="RYB93817.1"/>
    </source>
</evidence>
<dbReference type="NCBIfam" id="TIGR04225">
    <property type="entry name" value="CshA_fibril_rpt"/>
    <property type="match status" value="11"/>
</dbReference>
<feature type="domain" description="CshA" evidence="4">
    <location>
        <begin position="943"/>
        <end position="1001"/>
    </location>
</feature>
<feature type="region of interest" description="Disordered" evidence="1">
    <location>
        <begin position="1678"/>
        <end position="1706"/>
    </location>
</feature>
<feature type="domain" description="CshA" evidence="4">
    <location>
        <begin position="1255"/>
        <end position="1343"/>
    </location>
</feature>
<feature type="domain" description="CshA" evidence="4">
    <location>
        <begin position="1402"/>
        <end position="1459"/>
    </location>
</feature>
<evidence type="ECO:0000259" key="4">
    <source>
        <dbReference type="Pfam" id="PF19076"/>
    </source>
</evidence>
<sequence length="1741" mass="175033">MSSILQAANGARPHTRGEVVTRVGVTFAFVASSMVAAVAVDTALAPGASAAPVPIASVTVEPVVTPTATVATTAGNPCNAGAVGGTCGGPVTMEYGVGDAQRLVDFTVGGVTTRVLPGGNDGSYVDLLRVDNATITGVKDLIFAARASAAAPFNQVVSSNPAGRSMQDVVGTSIITEGTDNTFANAATTNTNNIERISFMRSTPISTTNPTGAGLALLERGGNDPFKVAAVTAIDGQGRPTAWGPIVSVPTTAWGTVRDNMPSTVLSRTGNEVNYRPTDVTGAQRVAGVYISLADLGVSAGQQIRGVSLLPNDATTAAQASPILTTDGSANGGLDLIGATFATSNTPVVQDPPTASTDQGEPVTVTVPYQPGDTLTTIEEIRLVAPPGGTVNGDGTVVTVPGEGVFTLDPATAEVTFAPAPGFSGPATPVDVVVTDNLGGTGTGTVTVDVVPVLVPDTTTGPRGVPQSIDPLVNDGIPGVTLVPGSLTLIGANGQPATTVQVGQGTYELVGGQIVFTPLPGFVGTATPVTYQVRDTDDHTLQSTYTPTVVAGPPVATDDSTSTAYERPVVLEGATNDDADGASVTIQPGRTVFTSPDATNNGKTLTTDEGTWQVNGDGTVTFTPADGYSGTTDPVEYRVYDSADGTDTATLVVTVRPGPSAQPDEDTTPQGVAVTLAPTVLSNDTPGQPASGGPGSFDLPSFVFVPGATPGGVVSDGGKTLTIDGQGVFTIAPDGAVTFEPEPGFRGVTTPAAYTVDDSVGNPTGSTITITVDPVEPDATDDSAATAFNTAVEFDFTGNDVAGDVDVPIDDASGTFEAGDNPATWTITNGGKTITVPGQGSFTLNDSGRVTFTPEDGYDGTTSAVTYTIRDANGTPTKADLRVTVRPGPSADDDEATTPQNVDVRVDVLDGDVPGPNADGTPGSWDTGSVRFVQADQPAGAVVGNGGKTLTVPDEGVYTVNPDGTITFDPEPDFRADATPVVYTVTDSHGNDASAELAITVTGIDPVANDDAASTPFNAAVTLPGATDDTAGATTAPLVPGLTVFPATGQPAGAVVSTDGRTITVPTQGEYVIQADGSVEFTPAPGYTGTTTPVTYRIEDSNGTTDTAQLTVTVRRGPSASPDDDTTPQNVDVTVPVLDNDSAGLLANGDPGSFDLGSVVFPTSGQPVGATVSPNGKTLTVPGEGVYTVNADGTITFDPEDAFTGPASAVTYAVTDQAGNEVSSTLVITVAPVVPVATDDSASTPFNTPVTLPGVTNGAAGAASAPLVPGQTVFTTAGQPAGATVSPDGKTIAVPGQGTWTILADGSVTFTPVAGFTGVTSPVTYRIEDSNGTTDTAQLTVTVRPAPRAVGDTGTTPQNVDLTVQVLGNDVPGANADGSAGSWVAASVVFTTAGQPAGSTVSADGKTLTVPDQGTYTVNADGSITFDPLPAFAGIASPVTYAVADSHGNQVTATLTITVTPVAPTAVDDRATTPHHTPVLIDVLRNDTPGSVSAAFDPSTLRLVDPATGRPATTVIVPGEGVWTVVDGQVRFEPEKGFTGTASPIDYTVSDVNGTQVTATITVVVGPIGKAKPDKDQTTPTTPVTVDVLDNDQSAPGEELEPGSVCLLTGTASGKVAAGSSAARCVKEHTLDGVGTWVVNADGTITFTPVKGYTGTASIDYTVTDSADNVYQSTLTVSVKGDPDVADNQGNGGNGDDGGNGQDLPDTGGPQVLLVWTALGLLLAGAALVLTGRRRRQPRRH</sequence>
<keyword evidence="2" id="KW-0472">Membrane</keyword>
<dbReference type="Gene3D" id="2.60.40.3440">
    <property type="match status" value="1"/>
</dbReference>
<feature type="domain" description="CshA" evidence="4">
    <location>
        <begin position="450"/>
        <end position="549"/>
    </location>
</feature>
<feature type="transmembrane region" description="Helical" evidence="2">
    <location>
        <begin position="1713"/>
        <end position="1731"/>
    </location>
</feature>
<name>A0A4Q2RXF3_9ACTN</name>
<dbReference type="InterPro" id="IPR026395">
    <property type="entry name" value="CshA_fibril"/>
</dbReference>
<dbReference type="NCBIfam" id="TIGR01167">
    <property type="entry name" value="LPXTG_anchor"/>
    <property type="match status" value="1"/>
</dbReference>
<dbReference type="InterPro" id="IPR041690">
    <property type="entry name" value="Cadherin_5"/>
</dbReference>
<keyword evidence="2" id="KW-1133">Transmembrane helix</keyword>
<keyword evidence="6" id="KW-1185">Reference proteome</keyword>
<dbReference type="EMBL" id="SDWT01000001">
    <property type="protein sequence ID" value="RYB93817.1"/>
    <property type="molecule type" value="Genomic_DNA"/>
</dbReference>
<organism evidence="5 6">
    <name type="scientific">Nocardioides oleivorans</name>
    <dbReference type="NCBI Taxonomy" id="273676"/>
    <lineage>
        <taxon>Bacteria</taxon>
        <taxon>Bacillati</taxon>
        <taxon>Actinomycetota</taxon>
        <taxon>Actinomycetes</taxon>
        <taxon>Propionibacteriales</taxon>
        <taxon>Nocardioidaceae</taxon>
        <taxon>Nocardioides</taxon>
    </lineage>
</organism>
<feature type="compositionally biased region" description="Gly residues" evidence="1">
    <location>
        <begin position="1690"/>
        <end position="1701"/>
    </location>
</feature>
<reference evidence="5 6" key="1">
    <citation type="submission" date="2019-01" db="EMBL/GenBank/DDBJ databases">
        <title>Novel species of Nocardioides.</title>
        <authorList>
            <person name="Liu Q."/>
            <person name="Xin Y.-H."/>
        </authorList>
    </citation>
    <scope>NUCLEOTIDE SEQUENCE [LARGE SCALE GENOMIC DNA]</scope>
    <source>
        <strain evidence="5 6">CGMCC 4.6882</strain>
    </source>
</reference>
<dbReference type="Pfam" id="PF17963">
    <property type="entry name" value="Big_9"/>
    <property type="match status" value="1"/>
</dbReference>
<evidence type="ECO:0000256" key="1">
    <source>
        <dbReference type="SAM" id="MobiDB-lite"/>
    </source>
</evidence>
<evidence type="ECO:0000259" key="3">
    <source>
        <dbReference type="Pfam" id="PF17892"/>
    </source>
</evidence>
<proteinExistence type="predicted"/>
<feature type="region of interest" description="Disordered" evidence="1">
    <location>
        <begin position="589"/>
        <end position="612"/>
    </location>
</feature>
<feature type="domain" description="CshA" evidence="4">
    <location>
        <begin position="1174"/>
        <end position="1230"/>
    </location>
</feature>
<comment type="caution">
    <text evidence="5">The sequence shown here is derived from an EMBL/GenBank/DDBJ whole genome shotgun (WGS) entry which is preliminary data.</text>
</comment>
<feature type="domain" description="CshA" evidence="4">
    <location>
        <begin position="774"/>
        <end position="885"/>
    </location>
</feature>
<feature type="domain" description="CshA" evidence="4">
    <location>
        <begin position="1059"/>
        <end position="1114"/>
    </location>
</feature>
<feature type="domain" description="Cadherin-like" evidence="3">
    <location>
        <begin position="1633"/>
        <end position="1679"/>
    </location>
</feature>
<protein>
    <submittedName>
        <fullName evidence="5">Tandem-95 repeat protein</fullName>
    </submittedName>
</protein>
<feature type="domain" description="CshA" evidence="4">
    <location>
        <begin position="718"/>
        <end position="772"/>
    </location>
</feature>
<feature type="domain" description="CshA" evidence="4">
    <location>
        <begin position="1462"/>
        <end position="1565"/>
    </location>
</feature>
<dbReference type="Proteomes" id="UP000294071">
    <property type="component" value="Unassembled WGS sequence"/>
</dbReference>
<dbReference type="NCBIfam" id="NF012211">
    <property type="entry name" value="tand_rpt_95"/>
    <property type="match status" value="3"/>
</dbReference>
<dbReference type="Pfam" id="PF17892">
    <property type="entry name" value="Cadherin_5"/>
    <property type="match status" value="1"/>
</dbReference>